<evidence type="ECO:0000256" key="2">
    <source>
        <dbReference type="SAM" id="MobiDB-lite"/>
    </source>
</evidence>
<dbReference type="SMART" id="SM01234">
    <property type="entry name" value="Haemolytic"/>
    <property type="match status" value="1"/>
</dbReference>
<dbReference type="GO" id="GO:0005886">
    <property type="term" value="C:plasma membrane"/>
    <property type="evidence" value="ECO:0007669"/>
    <property type="project" value="UniProtKB-SubCell"/>
</dbReference>
<dbReference type="HAMAP" id="MF_00386">
    <property type="entry name" value="UPF0161_YidD"/>
    <property type="match status" value="1"/>
</dbReference>
<organism evidence="3 4">
    <name type="scientific">Pedococcus bigeumensis</name>
    <dbReference type="NCBI Taxonomy" id="433644"/>
    <lineage>
        <taxon>Bacteria</taxon>
        <taxon>Bacillati</taxon>
        <taxon>Actinomycetota</taxon>
        <taxon>Actinomycetes</taxon>
        <taxon>Micrococcales</taxon>
        <taxon>Intrasporangiaceae</taxon>
        <taxon>Pedococcus</taxon>
    </lineage>
</organism>
<dbReference type="InterPro" id="IPR002696">
    <property type="entry name" value="Membr_insert_effic_factor_YidD"/>
</dbReference>
<dbReference type="RefSeq" id="WP_140739962.1">
    <property type="nucleotide sequence ID" value="NZ_RCZM01000003.1"/>
</dbReference>
<evidence type="ECO:0000313" key="3">
    <source>
        <dbReference type="EMBL" id="TPG17110.1"/>
    </source>
</evidence>
<protein>
    <recommendedName>
        <fullName evidence="1">Putative membrane protein insertion efficiency factor</fullName>
    </recommendedName>
</protein>
<comment type="similarity">
    <text evidence="1">Belongs to the UPF0161 family.</text>
</comment>
<feature type="region of interest" description="Disordered" evidence="2">
    <location>
        <begin position="75"/>
        <end position="102"/>
    </location>
</feature>
<accession>A0A502CX49</accession>
<name>A0A502CX49_9MICO</name>
<dbReference type="EMBL" id="RCZM01000003">
    <property type="protein sequence ID" value="TPG17110.1"/>
    <property type="molecule type" value="Genomic_DNA"/>
</dbReference>
<keyword evidence="1" id="KW-0472">Membrane</keyword>
<keyword evidence="1" id="KW-1003">Cell membrane</keyword>
<proteinExistence type="inferred from homology"/>
<reference evidence="3 4" key="1">
    <citation type="journal article" date="2019" name="Environ. Microbiol.">
        <title>Species interactions and distinct microbial communities in high Arctic permafrost affected cryosols are associated with the CH4 and CO2 gas fluxes.</title>
        <authorList>
            <person name="Altshuler I."/>
            <person name="Hamel J."/>
            <person name="Turney S."/>
            <person name="Magnuson E."/>
            <person name="Levesque R."/>
            <person name="Greer C."/>
            <person name="Whyte L.G."/>
        </authorList>
    </citation>
    <scope>NUCLEOTIDE SEQUENCE [LARGE SCALE GENOMIC DNA]</scope>
    <source>
        <strain evidence="3 4">S9.3A</strain>
    </source>
</reference>
<evidence type="ECO:0000256" key="1">
    <source>
        <dbReference type="HAMAP-Rule" id="MF_00386"/>
    </source>
</evidence>
<comment type="subcellular location">
    <subcellularLocation>
        <location evidence="1">Cell membrane</location>
        <topology evidence="1">Peripheral membrane protein</topology>
        <orientation evidence="1">Cytoplasmic side</orientation>
    </subcellularLocation>
</comment>
<gene>
    <name evidence="3" type="primary">yidD</name>
    <name evidence="3" type="ORF">EAH86_10085</name>
</gene>
<sequence>MRLVKRVVAAPLIGLLLFYQRFISPLTPPTCRYYPSCSTYALVAIRRFGPVKGTWLALKRLARCHPWAAGGVDHVPAKDPVTAEHASADPASQTPAPPTHAA</sequence>
<dbReference type="PANTHER" id="PTHR33383">
    <property type="entry name" value="MEMBRANE PROTEIN INSERTION EFFICIENCY FACTOR-RELATED"/>
    <property type="match status" value="1"/>
</dbReference>
<comment type="caution">
    <text evidence="3">The sequence shown here is derived from an EMBL/GenBank/DDBJ whole genome shotgun (WGS) entry which is preliminary data.</text>
</comment>
<keyword evidence="4" id="KW-1185">Reference proteome</keyword>
<evidence type="ECO:0000313" key="4">
    <source>
        <dbReference type="Proteomes" id="UP000317722"/>
    </source>
</evidence>
<comment type="function">
    <text evidence="1">Could be involved in insertion of integral membrane proteins into the membrane.</text>
</comment>
<dbReference type="PANTHER" id="PTHR33383:SF1">
    <property type="entry name" value="MEMBRANE PROTEIN INSERTION EFFICIENCY FACTOR-RELATED"/>
    <property type="match status" value="1"/>
</dbReference>
<dbReference type="AlphaFoldDB" id="A0A502CX49"/>
<dbReference type="NCBIfam" id="TIGR00278">
    <property type="entry name" value="membrane protein insertion efficiency factor YidD"/>
    <property type="match status" value="1"/>
</dbReference>
<dbReference type="Pfam" id="PF01809">
    <property type="entry name" value="YidD"/>
    <property type="match status" value="1"/>
</dbReference>
<dbReference type="Proteomes" id="UP000317722">
    <property type="component" value="Unassembled WGS sequence"/>
</dbReference>
<dbReference type="OrthoDB" id="9801753at2"/>